<dbReference type="GeneID" id="80513298"/>
<evidence type="ECO:0000256" key="1">
    <source>
        <dbReference type="SAM" id="Coils"/>
    </source>
</evidence>
<name>A0A167RNV0_9VIRU</name>
<evidence type="ECO:0000313" key="2">
    <source>
        <dbReference type="EMBL" id="ANB50936.1"/>
    </source>
</evidence>
<keyword evidence="3" id="KW-1185">Reference proteome</keyword>
<feature type="coiled-coil region" evidence="1">
    <location>
        <begin position="19"/>
        <end position="56"/>
    </location>
</feature>
<proteinExistence type="predicted"/>
<dbReference type="EMBL" id="KU877344">
    <property type="protein sequence ID" value="ANB50936.1"/>
    <property type="molecule type" value="Genomic_DNA"/>
</dbReference>
<dbReference type="KEGG" id="vg:80513298"/>
<evidence type="ECO:0000313" key="3">
    <source>
        <dbReference type="Proteomes" id="UP000241365"/>
    </source>
</evidence>
<sequence length="134" mass="15761">MATIIDSELEQRLTKIKECKKTSNKLTNYKKAIERLDEIKQEYNDLSKSLKSNKKSKSKSNLSIEKIISRLEEINAKFDDDNNDMLELINSYVECRTLVNNLEFETDHIKNEIYKIDQSKKKIIVEKMSIDEIL</sequence>
<dbReference type="Proteomes" id="UP000241365">
    <property type="component" value="Segment"/>
</dbReference>
<protein>
    <submittedName>
        <fullName evidence="2">Uncharacterized protein</fullName>
    </submittedName>
</protein>
<accession>A0A167RNV0</accession>
<keyword evidence="1" id="KW-0175">Coiled coil</keyword>
<organism evidence="2 3">
    <name type="scientific">Powai lake megavirus</name>
    <dbReference type="NCBI Taxonomy" id="1842663"/>
    <lineage>
        <taxon>Viruses</taxon>
        <taxon>Varidnaviria</taxon>
        <taxon>Bamfordvirae</taxon>
        <taxon>Nucleocytoviricota</taxon>
        <taxon>Megaviricetes</taxon>
        <taxon>Imitervirales</taxon>
        <taxon>Mimiviridae</taxon>
        <taxon>Megamimivirinae</taxon>
        <taxon>Megavirus</taxon>
        <taxon>Megavirus powaiense</taxon>
    </lineage>
</organism>
<reference evidence="2 3" key="1">
    <citation type="journal article" date="2016" name="Genome Announc.">
        <title>Complete Genome Sequence of a New Megavirus Family Member Isolated from an Inland Water Lake for the First Time in India.</title>
        <authorList>
            <person name="Chatterjee A."/>
            <person name="Ali F."/>
            <person name="Bange D."/>
            <person name="Kondabagil K."/>
        </authorList>
    </citation>
    <scope>NUCLEOTIDE SEQUENCE [LARGE SCALE GENOMIC DNA]</scope>
    <source>
        <strain evidence="2">1</strain>
    </source>
</reference>
<dbReference type="RefSeq" id="YP_010776687.1">
    <property type="nucleotide sequence ID" value="NC_075034.1"/>
</dbReference>